<evidence type="ECO:0000256" key="4">
    <source>
        <dbReference type="ARBA" id="ARBA00022840"/>
    </source>
</evidence>
<organism evidence="7 9">
    <name type="scientific">Alkalihalobacillus alcalophilus ATCC 27647 = CGMCC 1.3604</name>
    <dbReference type="NCBI Taxonomy" id="1218173"/>
    <lineage>
        <taxon>Bacteria</taxon>
        <taxon>Bacillati</taxon>
        <taxon>Bacillota</taxon>
        <taxon>Bacilli</taxon>
        <taxon>Bacillales</taxon>
        <taxon>Bacillaceae</taxon>
        <taxon>Alkalihalobacillus</taxon>
    </lineage>
</organism>
<keyword evidence="4 7" id="KW-0067">ATP-binding</keyword>
<dbReference type="Proteomes" id="UP000297014">
    <property type="component" value="Unassembled WGS sequence"/>
</dbReference>
<dbReference type="InterPro" id="IPR003593">
    <property type="entry name" value="AAA+_ATPase"/>
</dbReference>
<evidence type="ECO:0000256" key="3">
    <source>
        <dbReference type="ARBA" id="ARBA00022741"/>
    </source>
</evidence>
<proteinExistence type="inferred from homology"/>
<dbReference type="RefSeq" id="WP_003322179.1">
    <property type="nucleotide sequence ID" value="NZ_ALPT02000050.1"/>
</dbReference>
<dbReference type="PROSITE" id="PS50893">
    <property type="entry name" value="ABC_TRANSPORTER_2"/>
    <property type="match status" value="1"/>
</dbReference>
<dbReference type="Pfam" id="PF00005">
    <property type="entry name" value="ABC_tran"/>
    <property type="match status" value="1"/>
</dbReference>
<comment type="similarity">
    <text evidence="1">Belongs to the ABC transporter superfamily.</text>
</comment>
<reference evidence="7 9" key="2">
    <citation type="journal article" date="2014" name="Genome Announc.">
        <title>Draft Genome Sequence of Bacillus alcalophilus AV1934, a Classic Alkaliphile Isolated from Human Feces in 1934.</title>
        <authorList>
            <person name="Attie O."/>
            <person name="Jayaprakash A."/>
            <person name="Shah H."/>
            <person name="Paulsen I.T."/>
            <person name="Morino M."/>
            <person name="Takahashi Y."/>
            <person name="Narumi I."/>
            <person name="Sachidanandam R."/>
            <person name="Satoh K."/>
            <person name="Ito M."/>
            <person name="Krulwich T.A."/>
        </authorList>
    </citation>
    <scope>NUCLEOTIDE SEQUENCE [LARGE SCALE GENOMIC DNA]</scope>
    <source>
        <strain evidence="7 9">AV1934</strain>
    </source>
</reference>
<dbReference type="CDD" id="cd03230">
    <property type="entry name" value="ABC_DR_subfamily_A"/>
    <property type="match status" value="1"/>
</dbReference>
<evidence type="ECO:0000313" key="6">
    <source>
        <dbReference type="EMBL" id="AFV25770.1"/>
    </source>
</evidence>
<evidence type="ECO:0000259" key="5">
    <source>
        <dbReference type="PROSITE" id="PS50893"/>
    </source>
</evidence>
<evidence type="ECO:0000313" key="10">
    <source>
        <dbReference type="Proteomes" id="UP000297014"/>
    </source>
</evidence>
<dbReference type="STRING" id="1218173.BALCAV_0214770"/>
<evidence type="ECO:0000313" key="7">
    <source>
        <dbReference type="EMBL" id="KGA96692.1"/>
    </source>
</evidence>
<dbReference type="InterPro" id="IPR027417">
    <property type="entry name" value="P-loop_NTPase"/>
</dbReference>
<gene>
    <name evidence="8" type="ORF">AJ85_21440</name>
    <name evidence="6" type="ORF">BalcAV1686</name>
    <name evidence="7" type="ORF">BALCAV_0214770</name>
</gene>
<dbReference type="Gene3D" id="3.40.50.300">
    <property type="entry name" value="P-loop containing nucleotide triphosphate hydrolases"/>
    <property type="match status" value="1"/>
</dbReference>
<keyword evidence="9" id="KW-1185">Reference proteome</keyword>
<evidence type="ECO:0000256" key="2">
    <source>
        <dbReference type="ARBA" id="ARBA00022448"/>
    </source>
</evidence>
<accession>J8TBR6</accession>
<dbReference type="AlphaFoldDB" id="J8TBR6"/>
<reference evidence="8 10" key="3">
    <citation type="submission" date="2014-01" db="EMBL/GenBank/DDBJ databases">
        <title>Draft genome sequencing of Bacillus alcalophilus CGMCC 1.3604.</title>
        <authorList>
            <person name="Yang J."/>
            <person name="Diao L."/>
            <person name="Yang S."/>
        </authorList>
    </citation>
    <scope>NUCLEOTIDE SEQUENCE [LARGE SCALE GENOMIC DNA]</scope>
    <source>
        <strain evidence="8 10">CGMCC 1.3604</strain>
    </source>
</reference>
<dbReference type="SMART" id="SM00382">
    <property type="entry name" value="AAA"/>
    <property type="match status" value="1"/>
</dbReference>
<dbReference type="EMBL" id="JX399347">
    <property type="protein sequence ID" value="AFV25770.1"/>
    <property type="molecule type" value="Genomic_DNA"/>
</dbReference>
<evidence type="ECO:0000313" key="8">
    <source>
        <dbReference type="EMBL" id="THG92007.1"/>
    </source>
</evidence>
<feature type="domain" description="ABC transporter" evidence="5">
    <location>
        <begin position="3"/>
        <end position="227"/>
    </location>
</feature>
<sequence length="296" mass="33295">MLVQVQELMKEYKGEKAVKDLSFQIKKGKCIALLGPNGAGKTTTLNMLAGLLQPTSGTIRFGSDVADVRELIGFLPQQPHLFGWMTAVEFLKFSGELSAMSTQELQQRIDLVLAFVGLEKAKKKRIAGFSGGMKQRLGLAQAILHEPPLLILDEPVSALDPTGRRGVLDLIRKMKNDMTIIFSTHILHDAEQVCDEVLILKDGELRWDGTLTDLRDSLKTSKIKIKAREPINGIFEEFSEKVEIEYVSDYEVVLTVEPNTNPNLFWQKLLEHQHTILYFNANQATLEEAYLEVLTR</sequence>
<dbReference type="InterPro" id="IPR017871">
    <property type="entry name" value="ABC_transporter-like_CS"/>
</dbReference>
<dbReference type="EMBL" id="ALPT02000050">
    <property type="protein sequence ID" value="KGA96692.1"/>
    <property type="molecule type" value="Genomic_DNA"/>
</dbReference>
<reference evidence="6" key="1">
    <citation type="submission" date="2012-07" db="EMBL/GenBank/DDBJ databases">
        <title>A Draft Genome for Bacillus alcalophilus strain ATCC 27647.</title>
        <authorList>
            <person name="Attie O."/>
            <person name="Jayaprakash A."/>
            <person name="Sachidanandam R."/>
            <person name="Shah H."/>
            <person name="Paulsen I."/>
            <person name="Morino M."/>
            <person name="Ito M."/>
            <person name="Krulwich T."/>
        </authorList>
    </citation>
    <scope>NUCLEOTIDE SEQUENCE</scope>
    <source>
        <strain evidence="6">ATCC 27647</strain>
    </source>
</reference>
<dbReference type="Proteomes" id="UP000002754">
    <property type="component" value="Unassembled WGS sequence"/>
</dbReference>
<name>J8TBR6_ALKAL</name>
<dbReference type="EMBL" id="JALP01000029">
    <property type="protein sequence ID" value="THG92007.1"/>
    <property type="molecule type" value="Genomic_DNA"/>
</dbReference>
<dbReference type="GO" id="GO:0016887">
    <property type="term" value="F:ATP hydrolysis activity"/>
    <property type="evidence" value="ECO:0007669"/>
    <property type="project" value="InterPro"/>
</dbReference>
<dbReference type="OrthoDB" id="9804819at2"/>
<dbReference type="PROSITE" id="PS00211">
    <property type="entry name" value="ABC_TRANSPORTER_1"/>
    <property type="match status" value="1"/>
</dbReference>
<dbReference type="InterPro" id="IPR003439">
    <property type="entry name" value="ABC_transporter-like_ATP-bd"/>
</dbReference>
<keyword evidence="2" id="KW-0813">Transport</keyword>
<protein>
    <submittedName>
        <fullName evidence="7">Multidrug ABC transporter ATP-binding protein</fullName>
    </submittedName>
    <submittedName>
        <fullName evidence="6">Multidrug transporter</fullName>
    </submittedName>
</protein>
<evidence type="ECO:0000256" key="1">
    <source>
        <dbReference type="ARBA" id="ARBA00005417"/>
    </source>
</evidence>
<keyword evidence="3" id="KW-0547">Nucleotide-binding</keyword>
<dbReference type="eggNOG" id="COG1131">
    <property type="taxonomic scope" value="Bacteria"/>
</dbReference>
<dbReference type="SUPFAM" id="SSF52540">
    <property type="entry name" value="P-loop containing nucleoside triphosphate hydrolases"/>
    <property type="match status" value="1"/>
</dbReference>
<dbReference type="GO" id="GO:0005524">
    <property type="term" value="F:ATP binding"/>
    <property type="evidence" value="ECO:0007669"/>
    <property type="project" value="UniProtKB-KW"/>
</dbReference>
<dbReference type="PANTHER" id="PTHR43335">
    <property type="entry name" value="ABC TRANSPORTER, ATP-BINDING PROTEIN"/>
    <property type="match status" value="1"/>
</dbReference>
<evidence type="ECO:0000313" key="9">
    <source>
        <dbReference type="Proteomes" id="UP000002754"/>
    </source>
</evidence>
<dbReference type="PANTHER" id="PTHR43335:SF11">
    <property type="entry name" value="ABC TRANSPORTER RELATED"/>
    <property type="match status" value="1"/>
</dbReference>